<name>A0A183HSQ6_9BILA</name>
<dbReference type="AlphaFoldDB" id="A0A183HSQ6"/>
<reference evidence="3" key="1">
    <citation type="submission" date="2016-06" db="UniProtKB">
        <authorList>
            <consortium name="WormBaseParasite"/>
        </authorList>
    </citation>
    <scope>IDENTIFICATION</scope>
</reference>
<dbReference type="GO" id="GO:0032451">
    <property type="term" value="F:demethylase activity"/>
    <property type="evidence" value="ECO:0007669"/>
    <property type="project" value="TreeGrafter"/>
</dbReference>
<dbReference type="PANTHER" id="PTHR12463">
    <property type="entry name" value="OXYGENASE-RELATED"/>
    <property type="match status" value="1"/>
</dbReference>
<evidence type="ECO:0000313" key="2">
    <source>
        <dbReference type="Proteomes" id="UP000267606"/>
    </source>
</evidence>
<accession>A0A183HSQ6</accession>
<organism evidence="3">
    <name type="scientific">Onchocerca flexuosa</name>
    <dbReference type="NCBI Taxonomy" id="387005"/>
    <lineage>
        <taxon>Eukaryota</taxon>
        <taxon>Metazoa</taxon>
        <taxon>Ecdysozoa</taxon>
        <taxon>Nematoda</taxon>
        <taxon>Chromadorea</taxon>
        <taxon>Rhabditida</taxon>
        <taxon>Spirurina</taxon>
        <taxon>Spiruromorpha</taxon>
        <taxon>Filarioidea</taxon>
        <taxon>Onchocercidae</taxon>
        <taxon>Onchocerca</taxon>
    </lineage>
</organism>
<dbReference type="InterPro" id="IPR032857">
    <property type="entry name" value="ALKBH4"/>
</dbReference>
<protein>
    <submittedName>
        <fullName evidence="3">SWIM-type domain-containing protein</fullName>
    </submittedName>
</protein>
<dbReference type="GO" id="GO:0070988">
    <property type="term" value="P:demethylation"/>
    <property type="evidence" value="ECO:0007669"/>
    <property type="project" value="InterPro"/>
</dbReference>
<dbReference type="WBParaSite" id="OFLC_0001051701-mRNA-1">
    <property type="protein sequence ID" value="OFLC_0001051701-mRNA-1"/>
    <property type="gene ID" value="OFLC_0001051701"/>
</dbReference>
<dbReference type="Proteomes" id="UP000267606">
    <property type="component" value="Unassembled WGS sequence"/>
</dbReference>
<dbReference type="STRING" id="387005.A0A183HSQ6"/>
<proteinExistence type="predicted"/>
<evidence type="ECO:0000313" key="3">
    <source>
        <dbReference type="WBParaSite" id="OFLC_0001051701-mRNA-1"/>
    </source>
</evidence>
<keyword evidence="2" id="KW-1185">Reference proteome</keyword>
<sequence>MVQTEPVEEEKPKCGCKGVRYCAACKDTLRVAKLTLNREYPYAEYKKYVYSTRHQLAIYDSLLSARPSLDDIHDSACRINETENKFEDYLVVPGLHVVSDFLSEEEEADLISVIDKTDWVPSQSGRRKQVFWFLLV</sequence>
<dbReference type="PANTHER" id="PTHR12463:SF0">
    <property type="entry name" value="ALPHA-KETOGLUTARATE-DEPENDENT DIOXYGENASE ALKB HOMOLOG 4"/>
    <property type="match status" value="1"/>
</dbReference>
<reference evidence="1 2" key="2">
    <citation type="submission" date="2018-11" db="EMBL/GenBank/DDBJ databases">
        <authorList>
            <consortium name="Pathogen Informatics"/>
        </authorList>
    </citation>
    <scope>NUCLEOTIDE SEQUENCE [LARGE SCALE GENOMIC DNA]</scope>
</reference>
<gene>
    <name evidence="1" type="ORF">OFLC_LOCUS10522</name>
</gene>
<evidence type="ECO:0000313" key="1">
    <source>
        <dbReference type="EMBL" id="VDO69122.1"/>
    </source>
</evidence>
<dbReference type="GO" id="GO:0016491">
    <property type="term" value="F:oxidoreductase activity"/>
    <property type="evidence" value="ECO:0007669"/>
    <property type="project" value="TreeGrafter"/>
</dbReference>
<dbReference type="EMBL" id="UZAJ01014107">
    <property type="protein sequence ID" value="VDO69122.1"/>
    <property type="molecule type" value="Genomic_DNA"/>
</dbReference>